<sequence length="581" mass="62153">MKIHIVKLGETLVQLAAKYGVELAKLIAANPHILNPDKIETGMKIKVPTAPKPLEPAEGTYAFKHVVKQGDTLWKLSKAWEVTLQELIAANPHLKNPNVLLTGEVVYIPKKNHSPAAPIEGGAPETDNLNPDEHPFTPIGEPPGASGEATQPDGVVTEPQMQAPAAGDAAPGLHTGDVTPGLHTGDISPGLYTGDIVPGLHTGDSAPGLHAGIPPQPQEWQGVPEGAPPQEWQGMPADMPHMQQPFTGPGAEAGAPSDWWSYEPLMPHGQAAQAGAYAQAQYGMHFPQHPQAQFPLPGHPQAQFPLPGHPQAPMLPQAPLMAEPFAGLQGWEQPQVVHPFAQANVPAVEAFDQAQPEFPSMPQQPFEQFAAPYGMYPPHGSAFPHTYHEALATPYTYGSGFADPHAPAHAYAHALAHDHANAHAHAHVHSHAYAPANPFSCCSGPKMALPYAAEGAMPYTAPLMAPYVTAAPMPSELMPPEHLYAPYPAHGAELPVYPTDAPGGQYELEGLKIDEKEAELDVTIDAPKPRGKTKSLPVAPASVRRTKPLSDREKLSVYLRSLRQNAPAKSRRQPNLPWINV</sequence>
<dbReference type="CDD" id="cd00118">
    <property type="entry name" value="LysM"/>
    <property type="match status" value="2"/>
</dbReference>
<evidence type="ECO:0000313" key="4">
    <source>
        <dbReference type="Proteomes" id="UP001589776"/>
    </source>
</evidence>
<proteinExistence type="predicted"/>
<dbReference type="RefSeq" id="WP_377469759.1">
    <property type="nucleotide sequence ID" value="NZ_JBHLWN010000031.1"/>
</dbReference>
<comment type="caution">
    <text evidence="3">The sequence shown here is derived from an EMBL/GenBank/DDBJ whole genome shotgun (WGS) entry which is preliminary data.</text>
</comment>
<dbReference type="InterPro" id="IPR036779">
    <property type="entry name" value="LysM_dom_sf"/>
</dbReference>
<feature type="domain" description="LysM" evidence="2">
    <location>
        <begin position="63"/>
        <end position="108"/>
    </location>
</feature>
<protein>
    <submittedName>
        <fullName evidence="3">LysM peptidoglycan-binding domain-containing protein</fullName>
    </submittedName>
</protein>
<feature type="domain" description="LysM" evidence="2">
    <location>
        <begin position="2"/>
        <end position="47"/>
    </location>
</feature>
<feature type="region of interest" description="Disordered" evidence="1">
    <location>
        <begin position="526"/>
        <end position="550"/>
    </location>
</feature>
<organism evidence="3 4">
    <name type="scientific">Paenibacillus chartarius</name>
    <dbReference type="NCBI Taxonomy" id="747481"/>
    <lineage>
        <taxon>Bacteria</taxon>
        <taxon>Bacillati</taxon>
        <taxon>Bacillota</taxon>
        <taxon>Bacilli</taxon>
        <taxon>Bacillales</taxon>
        <taxon>Paenibacillaceae</taxon>
        <taxon>Paenibacillus</taxon>
    </lineage>
</organism>
<dbReference type="PANTHER" id="PTHR33734:SF34">
    <property type="entry name" value="SPOIVD-ASSOCIATED FACTOR A"/>
    <property type="match status" value="1"/>
</dbReference>
<dbReference type="Gene3D" id="3.10.350.10">
    <property type="entry name" value="LysM domain"/>
    <property type="match status" value="2"/>
</dbReference>
<evidence type="ECO:0000256" key="1">
    <source>
        <dbReference type="SAM" id="MobiDB-lite"/>
    </source>
</evidence>
<reference evidence="3 4" key="1">
    <citation type="submission" date="2024-09" db="EMBL/GenBank/DDBJ databases">
        <authorList>
            <person name="Sun Q."/>
            <person name="Mori K."/>
        </authorList>
    </citation>
    <scope>NUCLEOTIDE SEQUENCE [LARGE SCALE GENOMIC DNA]</scope>
    <source>
        <strain evidence="3 4">CCM 7759</strain>
    </source>
</reference>
<dbReference type="Proteomes" id="UP001589776">
    <property type="component" value="Unassembled WGS sequence"/>
</dbReference>
<dbReference type="Pfam" id="PF01476">
    <property type="entry name" value="LysM"/>
    <property type="match status" value="2"/>
</dbReference>
<gene>
    <name evidence="3" type="ORF">ACFFK0_08855</name>
</gene>
<feature type="region of interest" description="Disordered" evidence="1">
    <location>
        <begin position="116"/>
        <end position="229"/>
    </location>
</feature>
<evidence type="ECO:0000313" key="3">
    <source>
        <dbReference type="EMBL" id="MFC0212571.1"/>
    </source>
</evidence>
<dbReference type="SUPFAM" id="SSF54106">
    <property type="entry name" value="LysM domain"/>
    <property type="match status" value="2"/>
</dbReference>
<feature type="region of interest" description="Disordered" evidence="1">
    <location>
        <begin position="562"/>
        <end position="581"/>
    </location>
</feature>
<dbReference type="PROSITE" id="PS51782">
    <property type="entry name" value="LYSM"/>
    <property type="match status" value="2"/>
</dbReference>
<dbReference type="InterPro" id="IPR018392">
    <property type="entry name" value="LysM"/>
</dbReference>
<accession>A0ABV6DIU3</accession>
<dbReference type="SMART" id="SM00257">
    <property type="entry name" value="LysM"/>
    <property type="match status" value="2"/>
</dbReference>
<evidence type="ECO:0000259" key="2">
    <source>
        <dbReference type="PROSITE" id="PS51782"/>
    </source>
</evidence>
<dbReference type="PANTHER" id="PTHR33734">
    <property type="entry name" value="LYSM DOMAIN-CONTAINING GPI-ANCHORED PROTEIN 2"/>
    <property type="match status" value="1"/>
</dbReference>
<dbReference type="EMBL" id="JBHLWN010000031">
    <property type="protein sequence ID" value="MFC0212571.1"/>
    <property type="molecule type" value="Genomic_DNA"/>
</dbReference>
<name>A0ABV6DIU3_9BACL</name>
<keyword evidence="4" id="KW-1185">Reference proteome</keyword>